<organism evidence="1 2">
    <name type="scientific">Zizania palustris</name>
    <name type="common">Northern wild rice</name>
    <dbReference type="NCBI Taxonomy" id="103762"/>
    <lineage>
        <taxon>Eukaryota</taxon>
        <taxon>Viridiplantae</taxon>
        <taxon>Streptophyta</taxon>
        <taxon>Embryophyta</taxon>
        <taxon>Tracheophyta</taxon>
        <taxon>Spermatophyta</taxon>
        <taxon>Magnoliopsida</taxon>
        <taxon>Liliopsida</taxon>
        <taxon>Poales</taxon>
        <taxon>Poaceae</taxon>
        <taxon>BOP clade</taxon>
        <taxon>Oryzoideae</taxon>
        <taxon>Oryzeae</taxon>
        <taxon>Zizaniinae</taxon>
        <taxon>Zizania</taxon>
    </lineage>
</organism>
<accession>A0A8J5RQE0</accession>
<dbReference type="EMBL" id="JAAALK010000288">
    <property type="protein sequence ID" value="KAG8053937.1"/>
    <property type="molecule type" value="Genomic_DNA"/>
</dbReference>
<protein>
    <submittedName>
        <fullName evidence="1">Uncharacterized protein</fullName>
    </submittedName>
</protein>
<name>A0A8J5RQE0_ZIZPA</name>
<keyword evidence="2" id="KW-1185">Reference proteome</keyword>
<proteinExistence type="predicted"/>
<gene>
    <name evidence="1" type="ORF">GUJ93_ZPchr0001g29618</name>
</gene>
<reference evidence="1" key="1">
    <citation type="journal article" date="2021" name="bioRxiv">
        <title>Whole Genome Assembly and Annotation of Northern Wild Rice, Zizania palustris L., Supports a Whole Genome Duplication in the Zizania Genus.</title>
        <authorList>
            <person name="Haas M."/>
            <person name="Kono T."/>
            <person name="Macchietto M."/>
            <person name="Millas R."/>
            <person name="McGilp L."/>
            <person name="Shao M."/>
            <person name="Duquette J."/>
            <person name="Hirsch C.N."/>
            <person name="Kimball J."/>
        </authorList>
    </citation>
    <scope>NUCLEOTIDE SEQUENCE</scope>
    <source>
        <tissue evidence="1">Fresh leaf tissue</tissue>
    </source>
</reference>
<reference evidence="1" key="2">
    <citation type="submission" date="2021-02" db="EMBL/GenBank/DDBJ databases">
        <authorList>
            <person name="Kimball J.A."/>
            <person name="Haas M.W."/>
            <person name="Macchietto M."/>
            <person name="Kono T."/>
            <person name="Duquette J."/>
            <person name="Shao M."/>
        </authorList>
    </citation>
    <scope>NUCLEOTIDE SEQUENCE</scope>
    <source>
        <tissue evidence="1">Fresh leaf tissue</tissue>
    </source>
</reference>
<evidence type="ECO:0000313" key="1">
    <source>
        <dbReference type="EMBL" id="KAG8053937.1"/>
    </source>
</evidence>
<dbReference type="Proteomes" id="UP000729402">
    <property type="component" value="Unassembled WGS sequence"/>
</dbReference>
<evidence type="ECO:0000313" key="2">
    <source>
        <dbReference type="Proteomes" id="UP000729402"/>
    </source>
</evidence>
<comment type="caution">
    <text evidence="1">The sequence shown here is derived from an EMBL/GenBank/DDBJ whole genome shotgun (WGS) entry which is preliminary data.</text>
</comment>
<dbReference type="AlphaFoldDB" id="A0A8J5RQE0"/>
<sequence length="103" mass="11449">MWSSEPLTLTKSCRLRSIANNNARLLFFLLPLPLSHLSLDFDTITFVAPVGGSPACRGDLGKVLGACYTRDDIIDLCTREVQAMSRRHDLPWDSLDNNGVRCV</sequence>